<sequence length="113" mass="12820">MSDHHTEPSAGYRPSPLAWVLLLPIRLYRVAIGPLFPPSCRFYPSCSAYAVESLTRHGAFRGLYLTVRRLLRCGPWHPGGFDFVPERFSFRVQPDTARCPDDLDSDISTQELP</sequence>
<protein>
    <recommendedName>
        <fullName evidence="1">Putative membrane protein insertion efficiency factor</fullName>
    </recommendedName>
</protein>
<organism evidence="2 3">
    <name type="scientific">Haloechinothrix salitolerans</name>
    <dbReference type="NCBI Taxonomy" id="926830"/>
    <lineage>
        <taxon>Bacteria</taxon>
        <taxon>Bacillati</taxon>
        <taxon>Actinomycetota</taxon>
        <taxon>Actinomycetes</taxon>
        <taxon>Pseudonocardiales</taxon>
        <taxon>Pseudonocardiaceae</taxon>
        <taxon>Haloechinothrix</taxon>
    </lineage>
</organism>
<dbReference type="EMBL" id="JBHSXX010000001">
    <property type="protein sequence ID" value="MFC6865690.1"/>
    <property type="molecule type" value="Genomic_DNA"/>
</dbReference>
<dbReference type="Proteomes" id="UP001596337">
    <property type="component" value="Unassembled WGS sequence"/>
</dbReference>
<evidence type="ECO:0000313" key="2">
    <source>
        <dbReference type="EMBL" id="MFC6865690.1"/>
    </source>
</evidence>
<accession>A0ABW2BRU1</accession>
<dbReference type="RefSeq" id="WP_345392248.1">
    <property type="nucleotide sequence ID" value="NZ_BAABLA010000007.1"/>
</dbReference>
<dbReference type="NCBIfam" id="TIGR00278">
    <property type="entry name" value="membrane protein insertion efficiency factor YidD"/>
    <property type="match status" value="1"/>
</dbReference>
<keyword evidence="3" id="KW-1185">Reference proteome</keyword>
<name>A0ABW2BRU1_9PSEU</name>
<dbReference type="PANTHER" id="PTHR33383">
    <property type="entry name" value="MEMBRANE PROTEIN INSERTION EFFICIENCY FACTOR-RELATED"/>
    <property type="match status" value="1"/>
</dbReference>
<keyword evidence="1" id="KW-0472">Membrane</keyword>
<proteinExistence type="inferred from homology"/>
<comment type="caution">
    <text evidence="2">The sequence shown here is derived from an EMBL/GenBank/DDBJ whole genome shotgun (WGS) entry which is preliminary data.</text>
</comment>
<dbReference type="InterPro" id="IPR002696">
    <property type="entry name" value="Membr_insert_effic_factor_YidD"/>
</dbReference>
<comment type="similarity">
    <text evidence="1">Belongs to the UPF0161 family.</text>
</comment>
<evidence type="ECO:0000256" key="1">
    <source>
        <dbReference type="HAMAP-Rule" id="MF_00386"/>
    </source>
</evidence>
<evidence type="ECO:0000313" key="3">
    <source>
        <dbReference type="Proteomes" id="UP001596337"/>
    </source>
</evidence>
<dbReference type="Pfam" id="PF01809">
    <property type="entry name" value="YidD"/>
    <property type="match status" value="1"/>
</dbReference>
<dbReference type="PANTHER" id="PTHR33383:SF1">
    <property type="entry name" value="MEMBRANE PROTEIN INSERTION EFFICIENCY FACTOR-RELATED"/>
    <property type="match status" value="1"/>
</dbReference>
<reference evidence="3" key="1">
    <citation type="journal article" date="2019" name="Int. J. Syst. Evol. Microbiol.">
        <title>The Global Catalogue of Microorganisms (GCM) 10K type strain sequencing project: providing services to taxonomists for standard genome sequencing and annotation.</title>
        <authorList>
            <consortium name="The Broad Institute Genomics Platform"/>
            <consortium name="The Broad Institute Genome Sequencing Center for Infectious Disease"/>
            <person name="Wu L."/>
            <person name="Ma J."/>
        </authorList>
    </citation>
    <scope>NUCLEOTIDE SEQUENCE [LARGE SCALE GENOMIC DNA]</scope>
    <source>
        <strain evidence="3">KCTC 32255</strain>
    </source>
</reference>
<comment type="function">
    <text evidence="1">Could be involved in insertion of integral membrane proteins into the membrane.</text>
</comment>
<comment type="subcellular location">
    <subcellularLocation>
        <location evidence="1">Cell membrane</location>
        <topology evidence="1">Peripheral membrane protein</topology>
        <orientation evidence="1">Cytoplasmic side</orientation>
    </subcellularLocation>
</comment>
<keyword evidence="1" id="KW-1003">Cell membrane</keyword>
<dbReference type="HAMAP" id="MF_00386">
    <property type="entry name" value="UPF0161_YidD"/>
    <property type="match status" value="1"/>
</dbReference>
<dbReference type="SMART" id="SM01234">
    <property type="entry name" value="Haemolytic"/>
    <property type="match status" value="1"/>
</dbReference>
<gene>
    <name evidence="2" type="primary">yidD</name>
    <name evidence="2" type="ORF">ACFQGD_00870</name>
</gene>